<proteinExistence type="predicted"/>
<name>A0A6J4Q021_9ACTN</name>
<evidence type="ECO:0008006" key="2">
    <source>
        <dbReference type="Google" id="ProtNLM"/>
    </source>
</evidence>
<reference evidence="1" key="1">
    <citation type="submission" date="2020-02" db="EMBL/GenBank/DDBJ databases">
        <authorList>
            <person name="Meier V. D."/>
        </authorList>
    </citation>
    <scope>NUCLEOTIDE SEQUENCE</scope>
    <source>
        <strain evidence="1">AVDCRST_MAG22</strain>
    </source>
</reference>
<gene>
    <name evidence="1" type="ORF">AVDCRST_MAG22-3263</name>
</gene>
<dbReference type="EMBL" id="CADCUV010000154">
    <property type="protein sequence ID" value="CAA9430760.1"/>
    <property type="molecule type" value="Genomic_DNA"/>
</dbReference>
<organism evidence="1">
    <name type="scientific">uncultured Rubrobacteraceae bacterium</name>
    <dbReference type="NCBI Taxonomy" id="349277"/>
    <lineage>
        <taxon>Bacteria</taxon>
        <taxon>Bacillati</taxon>
        <taxon>Actinomycetota</taxon>
        <taxon>Rubrobacteria</taxon>
        <taxon>Rubrobacterales</taxon>
        <taxon>Rubrobacteraceae</taxon>
        <taxon>environmental samples</taxon>
    </lineage>
</organism>
<accession>A0A6J4Q021</accession>
<evidence type="ECO:0000313" key="1">
    <source>
        <dbReference type="EMBL" id="CAA9430760.1"/>
    </source>
</evidence>
<protein>
    <recommendedName>
        <fullName evidence="2">DUF1579 domain-containing protein</fullName>
    </recommendedName>
</protein>
<dbReference type="AlphaFoldDB" id="A0A6J4Q021"/>
<sequence length="132" mass="15475">MSALDRLLGTWGFTMHHSAMPEPVTGRQRYERVLEGAFVLQHWTYDNPEFPDAMALLSEDRYHYFDVRGVTRVFDLEINDAGWSMIRLDEDFSQRHTARFRGPDAMESIGEMSHDTGVTWHPDFTMTYQRIT</sequence>